<dbReference type="Pfam" id="PF01270">
    <property type="entry name" value="Glyco_hydro_8"/>
    <property type="match status" value="1"/>
</dbReference>
<evidence type="ECO:0000256" key="3">
    <source>
        <dbReference type="ARBA" id="ARBA00012601"/>
    </source>
</evidence>
<dbReference type="Gene3D" id="1.50.10.10">
    <property type="match status" value="1"/>
</dbReference>
<protein>
    <recommendedName>
        <fullName evidence="3">cellulase</fullName>
        <ecNumber evidence="3">3.2.1.4</ecNumber>
    </recommendedName>
</protein>
<evidence type="ECO:0000256" key="2">
    <source>
        <dbReference type="ARBA" id="ARBA00009209"/>
    </source>
</evidence>
<comment type="catalytic activity">
    <reaction evidence="1">
        <text>Endohydrolysis of (1-&gt;4)-beta-D-glucosidic linkages in cellulose, lichenin and cereal beta-D-glucans.</text>
        <dbReference type="EC" id="3.2.1.4"/>
    </reaction>
</comment>
<keyword evidence="6 9" id="KW-0326">Glycosidase</keyword>
<organism evidence="9 10">
    <name type="scientific">Trichlorobacter ammonificans</name>
    <dbReference type="NCBI Taxonomy" id="2916410"/>
    <lineage>
        <taxon>Bacteria</taxon>
        <taxon>Pseudomonadati</taxon>
        <taxon>Thermodesulfobacteriota</taxon>
        <taxon>Desulfuromonadia</taxon>
        <taxon>Geobacterales</taxon>
        <taxon>Geobacteraceae</taxon>
        <taxon>Trichlorobacter</taxon>
    </lineage>
</organism>
<dbReference type="EC" id="3.2.1.4" evidence="3"/>
<evidence type="ECO:0000256" key="7">
    <source>
        <dbReference type="ARBA" id="ARBA00023326"/>
    </source>
</evidence>
<dbReference type="Proteomes" id="UP001295463">
    <property type="component" value="Chromosome"/>
</dbReference>
<evidence type="ECO:0000256" key="5">
    <source>
        <dbReference type="ARBA" id="ARBA00023001"/>
    </source>
</evidence>
<evidence type="ECO:0000256" key="6">
    <source>
        <dbReference type="ARBA" id="ARBA00023295"/>
    </source>
</evidence>
<comment type="similarity">
    <text evidence="2">Belongs to the glycosyl hydrolase 8 (cellulase D) family.</text>
</comment>
<evidence type="ECO:0000256" key="8">
    <source>
        <dbReference type="SAM" id="SignalP"/>
    </source>
</evidence>
<evidence type="ECO:0000256" key="4">
    <source>
        <dbReference type="ARBA" id="ARBA00022801"/>
    </source>
</evidence>
<dbReference type="InterPro" id="IPR012341">
    <property type="entry name" value="6hp_glycosidase-like_sf"/>
</dbReference>
<feature type="chain" id="PRO_5046964160" description="cellulase" evidence="8">
    <location>
        <begin position="26"/>
        <end position="354"/>
    </location>
</feature>
<dbReference type="PRINTS" id="PR00735">
    <property type="entry name" value="GLHYDRLASE8"/>
</dbReference>
<accession>A0ABM9D3J8</accession>
<name>A0ABM9D3J8_9BACT</name>
<keyword evidence="7" id="KW-0119">Carbohydrate metabolism</keyword>
<feature type="signal peptide" evidence="8">
    <location>
        <begin position="1"/>
        <end position="25"/>
    </location>
</feature>
<gene>
    <name evidence="9" type="ORF">GEAMG1_0030</name>
</gene>
<reference evidence="9 10" key="1">
    <citation type="submission" date="2022-03" db="EMBL/GenBank/DDBJ databases">
        <authorList>
            <person name="Koch H."/>
        </authorList>
    </citation>
    <scope>NUCLEOTIDE SEQUENCE [LARGE SCALE GENOMIC DNA]</scope>
    <source>
        <strain evidence="9 10">G1</strain>
    </source>
</reference>
<evidence type="ECO:0000256" key="1">
    <source>
        <dbReference type="ARBA" id="ARBA00000966"/>
    </source>
</evidence>
<sequence>MRLPRLIAEGLVALVLLLATAPAHGGDHDAAPAAALWQAYKHAFLQQDGRVIDRQQNGISHSESQGYGLLLALRYDDRPAFAAMARWTEDNLRMRRDGLLSWSWGKRVTGQWGVIDCNNATDGDLLVAYALLRGGERWQAPEYRRMGLALVRAIREHLAVTHRERTYLLPAYYGFQQEGVLVLNPSYQVFAAYRLFARVDDRSFWERVHRDSLPLVQATRSGRMKLPADWVALDANGVAPWKERPPLFGYEAIRVLLYLAWEPQPRFPEGLQELLRLYQRTGRLPASVDLKTGTFSREEASAGFYGVYALAAEKSGNGPLAAQLRARALEKAAAEKDRYYSMSLLLLALCPPEP</sequence>
<dbReference type="EMBL" id="OW150024">
    <property type="protein sequence ID" value="CAH2029852.1"/>
    <property type="molecule type" value="Genomic_DNA"/>
</dbReference>
<dbReference type="InterPro" id="IPR008928">
    <property type="entry name" value="6-hairpin_glycosidase_sf"/>
</dbReference>
<dbReference type="RefSeq" id="WP_305730832.1">
    <property type="nucleotide sequence ID" value="NZ_OW150024.1"/>
</dbReference>
<dbReference type="SUPFAM" id="SSF48208">
    <property type="entry name" value="Six-hairpin glycosidases"/>
    <property type="match status" value="1"/>
</dbReference>
<proteinExistence type="inferred from homology"/>
<keyword evidence="4 9" id="KW-0378">Hydrolase</keyword>
<evidence type="ECO:0000313" key="9">
    <source>
        <dbReference type="EMBL" id="CAH2029852.1"/>
    </source>
</evidence>
<keyword evidence="5" id="KW-0136">Cellulose degradation</keyword>
<keyword evidence="7" id="KW-0624">Polysaccharide degradation</keyword>
<dbReference type="GO" id="GO:0008810">
    <property type="term" value="F:cellulase activity"/>
    <property type="evidence" value="ECO:0007669"/>
    <property type="project" value="UniProtKB-EC"/>
</dbReference>
<evidence type="ECO:0000313" key="10">
    <source>
        <dbReference type="Proteomes" id="UP001295463"/>
    </source>
</evidence>
<keyword evidence="10" id="KW-1185">Reference proteome</keyword>
<keyword evidence="8" id="KW-0732">Signal</keyword>
<dbReference type="InterPro" id="IPR002037">
    <property type="entry name" value="Glyco_hydro_8"/>
</dbReference>